<dbReference type="InterPro" id="IPR011991">
    <property type="entry name" value="ArsR-like_HTH"/>
</dbReference>
<dbReference type="Proteomes" id="UP000078460">
    <property type="component" value="Unassembled WGS sequence"/>
</dbReference>
<sequence>MDGVVEGNPHLFLGSRLKRLGDRMQADAAAFTGQAGLSVPPGLFSVLATLDAQTELSVGALASALGVTQPSMTKAVTKLADAGLVAVSRPAADRRQAIVTLTETGIHAVAVGRRSIWPMVDAAVQEVTHDLPGSFIAQIAEIERRLDARSISERASSRIAVDLQPATDDALPAIAALLNRAYRGADSGAGWNSEAALIDGDRTTVALLHQERSDYPDATLLVWRFGEAIQGCVWLKPEGDGDWYLGSLAVDPRLQNGGAGRRLLAAAEAWARARGGTRIRMTVVHVRDTLIAWYARRGYRPTGDTEPFPYADERFGRPKRPDLHFIVLTKSLAEERG</sequence>
<evidence type="ECO:0000256" key="5">
    <source>
        <dbReference type="ARBA" id="ARBA00023315"/>
    </source>
</evidence>
<dbReference type="GeneID" id="93799988"/>
<keyword evidence="5" id="KW-0012">Acyltransferase</keyword>
<dbReference type="PROSITE" id="PS51186">
    <property type="entry name" value="GNAT"/>
    <property type="match status" value="1"/>
</dbReference>
<dbReference type="AlphaFoldDB" id="A0A175Y2G8"/>
<dbReference type="SUPFAM" id="SSF46785">
    <property type="entry name" value="Winged helix' DNA-binding domain"/>
    <property type="match status" value="1"/>
</dbReference>
<dbReference type="PANTHER" id="PTHR43877:SF2">
    <property type="entry name" value="AMINOALKYLPHOSPHONATE N-ACETYLTRANSFERASE-RELATED"/>
    <property type="match status" value="1"/>
</dbReference>
<keyword evidence="2" id="KW-0805">Transcription regulation</keyword>
<dbReference type="SMART" id="SM00347">
    <property type="entry name" value="HTH_MARR"/>
    <property type="match status" value="1"/>
</dbReference>
<dbReference type="InterPro" id="IPR000182">
    <property type="entry name" value="GNAT_dom"/>
</dbReference>
<keyword evidence="3" id="KW-0238">DNA-binding</keyword>
<dbReference type="InterPro" id="IPR016181">
    <property type="entry name" value="Acyl_CoA_acyltransferase"/>
</dbReference>
<reference evidence="6" key="1">
    <citation type="submission" date="2016-03" db="EMBL/GenBank/DDBJ databases">
        <title>Sphingomonas melonis TY, whole genome shotgun sequencing.</title>
        <authorList>
            <person name="Wang H."/>
            <person name="Zhu P."/>
        </authorList>
    </citation>
    <scope>NUCLEOTIDE SEQUENCE [LARGE SCALE GENOMIC DNA]</scope>
    <source>
        <strain evidence="6">TY</strain>
    </source>
</reference>
<dbReference type="GO" id="GO:0016747">
    <property type="term" value="F:acyltransferase activity, transferring groups other than amino-acyl groups"/>
    <property type="evidence" value="ECO:0007669"/>
    <property type="project" value="InterPro"/>
</dbReference>
<dbReference type="Gene3D" id="3.40.630.30">
    <property type="match status" value="1"/>
</dbReference>
<evidence type="ECO:0000256" key="2">
    <source>
        <dbReference type="ARBA" id="ARBA00023015"/>
    </source>
</evidence>
<evidence type="ECO:0000313" key="6">
    <source>
        <dbReference type="EMBL" id="KZB94781.1"/>
    </source>
</evidence>
<dbReference type="PROSITE" id="PS50995">
    <property type="entry name" value="HTH_MARR_2"/>
    <property type="match status" value="1"/>
</dbReference>
<evidence type="ECO:0008006" key="8">
    <source>
        <dbReference type="Google" id="ProtNLM"/>
    </source>
</evidence>
<dbReference type="PROSITE" id="PS01117">
    <property type="entry name" value="HTH_MARR_1"/>
    <property type="match status" value="1"/>
</dbReference>
<evidence type="ECO:0000256" key="1">
    <source>
        <dbReference type="ARBA" id="ARBA00022679"/>
    </source>
</evidence>
<dbReference type="Pfam" id="PF01047">
    <property type="entry name" value="MarR"/>
    <property type="match status" value="1"/>
</dbReference>
<dbReference type="RefSeq" id="WP_017978257.1">
    <property type="nucleotide sequence ID" value="NZ_CP017578.1"/>
</dbReference>
<gene>
    <name evidence="6" type="ORF">AVM11_06375</name>
</gene>
<dbReference type="OrthoDB" id="119501at2"/>
<dbReference type="Pfam" id="PF00583">
    <property type="entry name" value="Acetyltransf_1"/>
    <property type="match status" value="1"/>
</dbReference>
<dbReference type="GO" id="GO:0003700">
    <property type="term" value="F:DNA-binding transcription factor activity"/>
    <property type="evidence" value="ECO:0007669"/>
    <property type="project" value="InterPro"/>
</dbReference>
<evidence type="ECO:0000256" key="3">
    <source>
        <dbReference type="ARBA" id="ARBA00023125"/>
    </source>
</evidence>
<keyword evidence="1" id="KW-0808">Transferase</keyword>
<dbReference type="Gene3D" id="1.10.10.10">
    <property type="entry name" value="Winged helix-like DNA-binding domain superfamily/Winged helix DNA-binding domain"/>
    <property type="match status" value="1"/>
</dbReference>
<dbReference type="InterPro" id="IPR050832">
    <property type="entry name" value="Bact_Acetyltransf"/>
</dbReference>
<evidence type="ECO:0000313" key="7">
    <source>
        <dbReference type="Proteomes" id="UP000078460"/>
    </source>
</evidence>
<proteinExistence type="predicted"/>
<comment type="caution">
    <text evidence="6">The sequence shown here is derived from an EMBL/GenBank/DDBJ whole genome shotgun (WGS) entry which is preliminary data.</text>
</comment>
<protein>
    <recommendedName>
        <fullName evidence="8">GNAT family acetyltransferase</fullName>
    </recommendedName>
</protein>
<dbReference type="InterPro" id="IPR023187">
    <property type="entry name" value="Tscrpt_reg_MarR-type_CS"/>
</dbReference>
<dbReference type="CDD" id="cd00090">
    <property type="entry name" value="HTH_ARSR"/>
    <property type="match status" value="1"/>
</dbReference>
<dbReference type="InterPro" id="IPR036390">
    <property type="entry name" value="WH_DNA-bd_sf"/>
</dbReference>
<accession>A0A175Y2G8</accession>
<dbReference type="GO" id="GO:0003677">
    <property type="term" value="F:DNA binding"/>
    <property type="evidence" value="ECO:0007669"/>
    <property type="project" value="UniProtKB-KW"/>
</dbReference>
<keyword evidence="4" id="KW-0804">Transcription</keyword>
<dbReference type="InterPro" id="IPR036388">
    <property type="entry name" value="WH-like_DNA-bd_sf"/>
</dbReference>
<dbReference type="EMBL" id="LQCK02000023">
    <property type="protein sequence ID" value="KZB94781.1"/>
    <property type="molecule type" value="Genomic_DNA"/>
</dbReference>
<evidence type="ECO:0000256" key="4">
    <source>
        <dbReference type="ARBA" id="ARBA00023163"/>
    </source>
</evidence>
<dbReference type="KEGG" id="smy:BJP26_17580"/>
<dbReference type="PANTHER" id="PTHR43877">
    <property type="entry name" value="AMINOALKYLPHOSPHONATE N-ACETYLTRANSFERASE-RELATED-RELATED"/>
    <property type="match status" value="1"/>
</dbReference>
<organism evidence="6 7">
    <name type="scientific">Sphingomonas melonis TY</name>
    <dbReference type="NCBI Taxonomy" id="621456"/>
    <lineage>
        <taxon>Bacteria</taxon>
        <taxon>Pseudomonadati</taxon>
        <taxon>Pseudomonadota</taxon>
        <taxon>Alphaproteobacteria</taxon>
        <taxon>Sphingomonadales</taxon>
        <taxon>Sphingomonadaceae</taxon>
        <taxon>Sphingomonas</taxon>
    </lineage>
</organism>
<dbReference type="SUPFAM" id="SSF55729">
    <property type="entry name" value="Acyl-CoA N-acyltransferases (Nat)"/>
    <property type="match status" value="1"/>
</dbReference>
<name>A0A175Y2G8_9SPHN</name>
<keyword evidence="7" id="KW-1185">Reference proteome</keyword>
<dbReference type="InterPro" id="IPR000835">
    <property type="entry name" value="HTH_MarR-typ"/>
</dbReference>